<dbReference type="InterPro" id="IPR037524">
    <property type="entry name" value="PA14/GLEYA"/>
</dbReference>
<dbReference type="PROSITE" id="PS51820">
    <property type="entry name" value="PA14"/>
    <property type="match status" value="1"/>
</dbReference>
<evidence type="ECO:0000259" key="2">
    <source>
        <dbReference type="PROSITE" id="PS51820"/>
    </source>
</evidence>
<dbReference type="SUPFAM" id="SSF56988">
    <property type="entry name" value="Anthrax protective antigen"/>
    <property type="match status" value="1"/>
</dbReference>
<dbReference type="Pfam" id="PF07691">
    <property type="entry name" value="PA14"/>
    <property type="match status" value="1"/>
</dbReference>
<protein>
    <recommendedName>
        <fullName evidence="2">PA14 domain-containing protein</fullName>
    </recommendedName>
</protein>
<evidence type="ECO:0000256" key="1">
    <source>
        <dbReference type="SAM" id="SignalP"/>
    </source>
</evidence>
<dbReference type="Gene3D" id="2.10.10.10">
    <property type="entry name" value="Fibronectin, type II, collagen-binding"/>
    <property type="match status" value="1"/>
</dbReference>
<feature type="domain" description="PA14" evidence="2">
    <location>
        <begin position="215"/>
        <end position="384"/>
    </location>
</feature>
<sequence>MELFRFAIITLVFLIHKCYCENYDKENLKKLTEYRQQHRKTVDGRLCAAAFVQDDNTYTDCTKSTDPNGLTGREWCYVEVQLIGKGNRDWDYCKGVINYDIVRSKARTFFQAKSNELNNAVNKLDMEYKKLGGIYEKYEENCGATSELIKKRIEEINDIAKASSRNINKLLLQASSINDMETKLYELDDEVETNRKAFLNNKKNCSILKGYAIEDKADGLTGSYYDNAYFSGYPLSINNDKYINFIWDSGVPIEMIPYQHFSVRWDGYIKVPQTDNYIISIEHDCGVRIFLDNSPIIVSNMPNPKEEESEETKPIYILPINKINSNVQKISSEKLGLVGAKKYKFRIEYFHLSTIKHENPDTAHIILYWKSDKLIDEEIIPSHFFFKSNTTIPLRIKELGGDDYEIFYLENGVDAFINSSNYIISDIPTIYEKSKAIRSLDNFNKNFIKFKINTYSKVYIAINKDESNNIPINEITKKSFINTKEVLSIYHIQGDRIMNAIGKSANASDQKTYNIYSSEYYEGEVIIKLSIPTHFIIFIVQNEFRSDNSCIGNEEPISLVNSPYFNSCYASSYESEKYDCQSGFSGNNKNKEYSTWKTAINKSLGQYVTINFNYDIDIHSFTFKTLSSLENNITELSLYFANNTNPEIFSISPGHHKYKLNFPIKSKSVKVVISKVNDSKQQAGGNITFYGVPCGGYKTKEKNIDIKQNEYEINIYFRSKNISAASKPLTWMADNGLIKQTHGYFNYGWEKVPTPIELEQLNKQNSSHGGISFYPLECKKENSLTTGDNNNCDTSNTWSIDLLHEGTYYVTIEIGSPSGKQNLNYIKVNGEVFINNMFLKPKQYTKVSANVDIKKDKTLQVSTNTNTVYLYNIRNFNVKFFKIEIFYTSSKCMYYIFHLTKLKIINKNEFTNIYIQKWIYIFEVNILYYNTLRVITFKKPNYYNMLKMEKIKHYDKLKFYNYVPVNKELKACCITCPDTEKYELELNEQLEEELKNVFQGNILDQINAKNINADLKRDLQKKINILSKRTDKAIIELIKRKINDNKNNQTIDNENEDDENACITLDLSKNNDAKLGHILHETLNKLDNMDESD</sequence>
<dbReference type="PANTHER" id="PTHR31551">
    <property type="entry name" value="PRE-MRNA-SPLICING FACTOR CWF18"/>
    <property type="match status" value="1"/>
</dbReference>
<feature type="chain" id="PRO_5004888382" description="PA14 domain-containing protein" evidence="1">
    <location>
        <begin position="21"/>
        <end position="1093"/>
    </location>
</feature>
<keyword evidence="1" id="KW-0732">Signal</keyword>
<evidence type="ECO:0000313" key="3">
    <source>
        <dbReference type="EMBL" id="EUD71388.1"/>
    </source>
</evidence>
<dbReference type="Gene3D" id="3.90.182.10">
    <property type="entry name" value="Toxin - Anthrax Protective Antigen,domain 1"/>
    <property type="match status" value="1"/>
</dbReference>
<name>W7AJG4_PLAVN</name>
<dbReference type="Pfam" id="PF08315">
    <property type="entry name" value="cwf18"/>
    <property type="match status" value="1"/>
</dbReference>
<gene>
    <name evidence="3" type="ORF">YYG_03445</name>
</gene>
<evidence type="ECO:0000313" key="4">
    <source>
        <dbReference type="Proteomes" id="UP000030659"/>
    </source>
</evidence>
<dbReference type="EMBL" id="KI965401">
    <property type="protein sequence ID" value="EUD71388.1"/>
    <property type="molecule type" value="Genomic_DNA"/>
</dbReference>
<dbReference type="GO" id="GO:0071014">
    <property type="term" value="C:post-mRNA release spliceosomal complex"/>
    <property type="evidence" value="ECO:0007669"/>
    <property type="project" value="TreeGrafter"/>
</dbReference>
<dbReference type="eggNOG" id="ENOG502QVHV">
    <property type="taxonomic scope" value="Eukaryota"/>
</dbReference>
<dbReference type="SMART" id="SM00758">
    <property type="entry name" value="PA14"/>
    <property type="match status" value="1"/>
</dbReference>
<dbReference type="Proteomes" id="UP000030659">
    <property type="component" value="Unassembled WGS sequence"/>
</dbReference>
<organism evidence="3 4">
    <name type="scientific">Plasmodium vinckei petteri</name>
    <dbReference type="NCBI Taxonomy" id="138298"/>
    <lineage>
        <taxon>Eukaryota</taxon>
        <taxon>Sar</taxon>
        <taxon>Alveolata</taxon>
        <taxon>Apicomplexa</taxon>
        <taxon>Aconoidasida</taxon>
        <taxon>Haemosporida</taxon>
        <taxon>Plasmodiidae</taxon>
        <taxon>Plasmodium</taxon>
        <taxon>Plasmodium (Vinckeia)</taxon>
    </lineage>
</organism>
<dbReference type="InterPro" id="IPR013169">
    <property type="entry name" value="mRNA_splic_Cwf18-like"/>
</dbReference>
<dbReference type="PANTHER" id="PTHR31551:SF1">
    <property type="entry name" value="COILED-COIL DOMAIN-CONTAINING PROTEIN 12"/>
    <property type="match status" value="1"/>
</dbReference>
<dbReference type="AlphaFoldDB" id="W7AJG4"/>
<accession>W7AJG4</accession>
<feature type="signal peptide" evidence="1">
    <location>
        <begin position="1"/>
        <end position="20"/>
    </location>
</feature>
<dbReference type="InterPro" id="IPR036943">
    <property type="entry name" value="FN_type2_sf"/>
</dbReference>
<proteinExistence type="predicted"/>
<dbReference type="GO" id="GO:0005684">
    <property type="term" value="C:U2-type spliceosomal complex"/>
    <property type="evidence" value="ECO:0007669"/>
    <property type="project" value="TreeGrafter"/>
</dbReference>
<dbReference type="InterPro" id="IPR011658">
    <property type="entry name" value="PA14_dom"/>
</dbReference>
<reference evidence="3 4" key="1">
    <citation type="submission" date="2013-02" db="EMBL/GenBank/DDBJ databases">
        <title>The Genome Sequence of Plasmodium vinckei petteri CR.</title>
        <authorList>
            <consortium name="The Broad Institute Genome Sequencing Platform"/>
            <consortium name="The Broad Institute Genome Sequencing Center for Infectious Disease"/>
            <person name="Neafsey D."/>
            <person name="Cheeseman I."/>
            <person name="Volkman S."/>
            <person name="Adams J."/>
            <person name="Walker B."/>
            <person name="Young S.K."/>
            <person name="Zeng Q."/>
            <person name="Gargeya S."/>
            <person name="Fitzgerald M."/>
            <person name="Haas B."/>
            <person name="Abouelleil A."/>
            <person name="Alvarado L."/>
            <person name="Arachchi H.M."/>
            <person name="Berlin A.M."/>
            <person name="Chapman S.B."/>
            <person name="Dewar J."/>
            <person name="Goldberg J."/>
            <person name="Griggs A."/>
            <person name="Gujja S."/>
            <person name="Hansen M."/>
            <person name="Howarth C."/>
            <person name="Imamovic A."/>
            <person name="Larimer J."/>
            <person name="McCowan C."/>
            <person name="Murphy C."/>
            <person name="Neiman D."/>
            <person name="Pearson M."/>
            <person name="Priest M."/>
            <person name="Roberts A."/>
            <person name="Saif S."/>
            <person name="Shea T."/>
            <person name="Sisk P."/>
            <person name="Sykes S."/>
            <person name="Wortman J."/>
            <person name="Nusbaum C."/>
            <person name="Birren B."/>
        </authorList>
    </citation>
    <scope>NUCLEOTIDE SEQUENCE [LARGE SCALE GENOMIC DNA]</scope>
    <source>
        <strain evidence="3 4">CR</strain>
    </source>
</reference>